<dbReference type="InterPro" id="IPR052018">
    <property type="entry name" value="PHP_domain"/>
</dbReference>
<feature type="region of interest" description="Disordered" evidence="1">
    <location>
        <begin position="1"/>
        <end position="30"/>
    </location>
</feature>
<dbReference type="GO" id="GO:0035312">
    <property type="term" value="F:5'-3' DNA exonuclease activity"/>
    <property type="evidence" value="ECO:0007669"/>
    <property type="project" value="TreeGrafter"/>
</dbReference>
<dbReference type="Gene3D" id="3.20.20.140">
    <property type="entry name" value="Metal-dependent hydrolases"/>
    <property type="match status" value="1"/>
</dbReference>
<keyword evidence="5" id="KW-1185">Reference proteome</keyword>
<dbReference type="InterPro" id="IPR003141">
    <property type="entry name" value="Pol/His_phosphatase_N"/>
</dbReference>
<evidence type="ECO:0000256" key="1">
    <source>
        <dbReference type="SAM" id="MobiDB-lite"/>
    </source>
</evidence>
<protein>
    <recommendedName>
        <fullName evidence="3">Polymerase/histidinol phosphatase N-terminal domain-containing protein</fullName>
    </recommendedName>
</protein>
<name>A0A9W8H481_9FUNG</name>
<feature type="domain" description="Polymerase/histidinol phosphatase N-terminal" evidence="3">
    <location>
        <begin position="174"/>
        <end position="242"/>
    </location>
</feature>
<evidence type="ECO:0000259" key="3">
    <source>
        <dbReference type="SMART" id="SM00481"/>
    </source>
</evidence>
<keyword evidence="2" id="KW-0472">Membrane</keyword>
<gene>
    <name evidence="4" type="ORF">GGI19_001049</name>
</gene>
<keyword evidence="2" id="KW-0812">Transmembrane</keyword>
<keyword evidence="2" id="KW-1133">Transmembrane helix</keyword>
<dbReference type="Proteomes" id="UP001140011">
    <property type="component" value="Unassembled WGS sequence"/>
</dbReference>
<dbReference type="NCBIfam" id="NF038032">
    <property type="entry name" value="CehA_McbA_metalo"/>
    <property type="match status" value="1"/>
</dbReference>
<feature type="transmembrane region" description="Helical" evidence="2">
    <location>
        <begin position="117"/>
        <end position="138"/>
    </location>
</feature>
<dbReference type="AlphaFoldDB" id="A0A9W8H481"/>
<dbReference type="GO" id="GO:0004534">
    <property type="term" value="F:5'-3' RNA exonuclease activity"/>
    <property type="evidence" value="ECO:0007669"/>
    <property type="project" value="TreeGrafter"/>
</dbReference>
<evidence type="ECO:0000313" key="5">
    <source>
        <dbReference type="Proteomes" id="UP001140011"/>
    </source>
</evidence>
<dbReference type="SUPFAM" id="SSF89550">
    <property type="entry name" value="PHP domain-like"/>
    <property type="match status" value="1"/>
</dbReference>
<dbReference type="EMBL" id="JANBUH010000034">
    <property type="protein sequence ID" value="KAJ2756158.1"/>
    <property type="molecule type" value="Genomic_DNA"/>
</dbReference>
<evidence type="ECO:0000256" key="2">
    <source>
        <dbReference type="SAM" id="Phobius"/>
    </source>
</evidence>
<feature type="region of interest" description="Disordered" evidence="1">
    <location>
        <begin position="50"/>
        <end position="70"/>
    </location>
</feature>
<proteinExistence type="predicted"/>
<accession>A0A9W8H481</accession>
<comment type="caution">
    <text evidence="4">The sequence shown here is derived from an EMBL/GenBank/DDBJ whole genome shotgun (WGS) entry which is preliminary data.</text>
</comment>
<dbReference type="InterPro" id="IPR016195">
    <property type="entry name" value="Pol/histidinol_Pase-like"/>
</dbReference>
<feature type="transmembrane region" description="Helical" evidence="2">
    <location>
        <begin position="458"/>
        <end position="481"/>
    </location>
</feature>
<dbReference type="SMART" id="SM00481">
    <property type="entry name" value="POLIIIAc"/>
    <property type="match status" value="1"/>
</dbReference>
<organism evidence="4 5">
    <name type="scientific">Coemansia pectinata</name>
    <dbReference type="NCBI Taxonomy" id="1052879"/>
    <lineage>
        <taxon>Eukaryota</taxon>
        <taxon>Fungi</taxon>
        <taxon>Fungi incertae sedis</taxon>
        <taxon>Zoopagomycota</taxon>
        <taxon>Kickxellomycotina</taxon>
        <taxon>Kickxellomycetes</taxon>
        <taxon>Kickxellales</taxon>
        <taxon>Kickxellaceae</taxon>
        <taxon>Coemansia</taxon>
    </lineage>
</organism>
<evidence type="ECO:0000313" key="4">
    <source>
        <dbReference type="EMBL" id="KAJ2756158.1"/>
    </source>
</evidence>
<sequence>MTAHIHQTNDKSDNAEVLAQPRQAQDRVVSPTVEEQHRAQEEAVIPYWSTPEISGPGIHDGDTDRGSSSHARCLPSRFLDNVKCWHSDEEHHPGEVKSTASGRQRIGDYALLVGKRVGAMAVFIAALAVLVIPIHSLIELRTFDFAAMKFDWKTDPRDHLVPVDPEYSDFNVLLDGHAHTTISDGRLTPEQLVEYSIAQGFNAIIVTDHNTVAGGLRAETYAKSKYPGRFIVVPGMEYSNCRIHMNFININTTVTVGNKEFPSDDNIKQAIAKVHELGGLVIVNHIPWSNHSLDRIQAPRLVNHPSVQSLVDWGVDGFEIANQATFDLPTYQYMVSQRTTTHRTTVDPPAPLIIMTGSDVHTPGSAYAWTILKVQNLTRDSIVREIRHARTSFLFDPTGNHANGRPNYSARYLALAPLSELAQYFESFVDRYQGQYSFHGTHCRRDIVDVHGKSIGCFVAYFIAAAILFELLYKMLSYMWLQARRLCSRIIRRSE</sequence>
<reference evidence="4" key="1">
    <citation type="submission" date="2022-07" db="EMBL/GenBank/DDBJ databases">
        <title>Phylogenomic reconstructions and comparative analyses of Kickxellomycotina fungi.</title>
        <authorList>
            <person name="Reynolds N.K."/>
            <person name="Stajich J.E."/>
            <person name="Barry K."/>
            <person name="Grigoriev I.V."/>
            <person name="Crous P."/>
            <person name="Smith M.E."/>
        </authorList>
    </citation>
    <scope>NUCLEOTIDE SEQUENCE</scope>
    <source>
        <strain evidence="4">BCRC 34297</strain>
    </source>
</reference>
<dbReference type="PANTHER" id="PTHR42924">
    <property type="entry name" value="EXONUCLEASE"/>
    <property type="match status" value="1"/>
</dbReference>
<dbReference type="PANTHER" id="PTHR42924:SF3">
    <property type="entry name" value="POLYMERASE_HISTIDINOL PHOSPHATASE N-TERMINAL DOMAIN-CONTAINING PROTEIN"/>
    <property type="match status" value="1"/>
</dbReference>
<dbReference type="OrthoDB" id="16564at2759"/>